<feature type="transmembrane region" description="Helical" evidence="6">
    <location>
        <begin position="47"/>
        <end position="66"/>
    </location>
</feature>
<dbReference type="InterPro" id="IPR002797">
    <property type="entry name" value="Polysacc_synth"/>
</dbReference>
<evidence type="ECO:0000256" key="6">
    <source>
        <dbReference type="SAM" id="Phobius"/>
    </source>
</evidence>
<feature type="transmembrane region" description="Helical" evidence="6">
    <location>
        <begin position="86"/>
        <end position="106"/>
    </location>
</feature>
<dbReference type="Pfam" id="PF01943">
    <property type="entry name" value="Polysacc_synt"/>
    <property type="match status" value="1"/>
</dbReference>
<comment type="subcellular location">
    <subcellularLocation>
        <location evidence="1">Cell membrane</location>
        <topology evidence="1">Multi-pass membrane protein</topology>
    </subcellularLocation>
</comment>
<feature type="transmembrane region" description="Helical" evidence="6">
    <location>
        <begin position="253"/>
        <end position="271"/>
    </location>
</feature>
<proteinExistence type="predicted"/>
<dbReference type="Proteomes" id="UP000823850">
    <property type="component" value="Unassembled WGS sequence"/>
</dbReference>
<accession>A0A9D2R9Q4</accession>
<evidence type="ECO:0000256" key="1">
    <source>
        <dbReference type="ARBA" id="ARBA00004651"/>
    </source>
</evidence>
<keyword evidence="5 6" id="KW-0472">Membrane</keyword>
<dbReference type="GO" id="GO:0005886">
    <property type="term" value="C:plasma membrane"/>
    <property type="evidence" value="ECO:0007669"/>
    <property type="project" value="UniProtKB-SubCell"/>
</dbReference>
<feature type="transmembrane region" description="Helical" evidence="6">
    <location>
        <begin position="176"/>
        <end position="196"/>
    </location>
</feature>
<evidence type="ECO:0000256" key="2">
    <source>
        <dbReference type="ARBA" id="ARBA00022475"/>
    </source>
</evidence>
<reference evidence="7" key="2">
    <citation type="submission" date="2021-04" db="EMBL/GenBank/DDBJ databases">
        <authorList>
            <person name="Gilroy R."/>
        </authorList>
    </citation>
    <scope>NUCLEOTIDE SEQUENCE</scope>
    <source>
        <strain evidence="7">ChiW19-6364</strain>
    </source>
</reference>
<evidence type="ECO:0000313" key="8">
    <source>
        <dbReference type="Proteomes" id="UP000823850"/>
    </source>
</evidence>
<feature type="transmembrane region" description="Helical" evidence="6">
    <location>
        <begin position="300"/>
        <end position="323"/>
    </location>
</feature>
<feature type="transmembrane region" description="Helical" evidence="6">
    <location>
        <begin position="21"/>
        <end position="41"/>
    </location>
</feature>
<feature type="transmembrane region" description="Helical" evidence="6">
    <location>
        <begin position="149"/>
        <end position="170"/>
    </location>
</feature>
<evidence type="ECO:0000256" key="4">
    <source>
        <dbReference type="ARBA" id="ARBA00022989"/>
    </source>
</evidence>
<feature type="transmembrane region" description="Helical" evidence="6">
    <location>
        <begin position="335"/>
        <end position="355"/>
    </location>
</feature>
<reference evidence="7" key="1">
    <citation type="journal article" date="2021" name="PeerJ">
        <title>Extensive microbial diversity within the chicken gut microbiome revealed by metagenomics and culture.</title>
        <authorList>
            <person name="Gilroy R."/>
            <person name="Ravi A."/>
            <person name="Getino M."/>
            <person name="Pursley I."/>
            <person name="Horton D.L."/>
            <person name="Alikhan N.F."/>
            <person name="Baker D."/>
            <person name="Gharbi K."/>
            <person name="Hall N."/>
            <person name="Watson M."/>
            <person name="Adriaenssens E.M."/>
            <person name="Foster-Nyarko E."/>
            <person name="Jarju S."/>
            <person name="Secka A."/>
            <person name="Antonio M."/>
            <person name="Oren A."/>
            <person name="Chaudhuri R.R."/>
            <person name="La Ragione R."/>
            <person name="Hildebrand F."/>
            <person name="Pallen M.J."/>
        </authorList>
    </citation>
    <scope>NUCLEOTIDE SEQUENCE</scope>
    <source>
        <strain evidence="7">ChiW19-6364</strain>
    </source>
</reference>
<feature type="transmembrane region" description="Helical" evidence="6">
    <location>
        <begin position="385"/>
        <end position="411"/>
    </location>
</feature>
<protein>
    <submittedName>
        <fullName evidence="7">Lipopolysaccharide biosynthesis protein</fullName>
    </submittedName>
</protein>
<sequence>MIKAFLYNTKDTQKTAYIWNTWAAMLNSFQSVLILMVISRIDPVTDAGVFTIAFAIGNLMLTIGQYGIRQFQVSDVQEKYTFREYIAARTITSFLMIVVSLIYVGIHFYAGSYDFEKSAAVFLICLAKAVDSVEDVFHGRLQQKERLDIGAKAMTVRLLGYILTFIAVYVIWENLILASLLAFLISLIFCLILNFAAVKNFESTVTDLKIRNIKDMFIECFPLFLAAYLVIYIGNAPKYAIDAVLTSQEQACFNYIFMPVFVIGLLSRFIYQPLIGKMALLWHKGELSEFMSMILKQSGIMIGLTLFVLAGGFILGIPALSIVYGVDLDGYKAELMVLLLGGGFLAYTSFYQMILTVIRKQNWLIAGYLLGYVIFLLLGRKIVEYGGILGISIFYTIVVALIAIYFVLAILEGYKARKKQAENLEENGENK</sequence>
<gene>
    <name evidence="7" type="ORF">H9913_05025</name>
</gene>
<organism evidence="7 8">
    <name type="scientific">Candidatus Blautia stercoripullorum</name>
    <dbReference type="NCBI Taxonomy" id="2838502"/>
    <lineage>
        <taxon>Bacteria</taxon>
        <taxon>Bacillati</taxon>
        <taxon>Bacillota</taxon>
        <taxon>Clostridia</taxon>
        <taxon>Lachnospirales</taxon>
        <taxon>Lachnospiraceae</taxon>
        <taxon>Blautia</taxon>
    </lineage>
</organism>
<keyword evidence="3 6" id="KW-0812">Transmembrane</keyword>
<feature type="transmembrane region" description="Helical" evidence="6">
    <location>
        <begin position="362"/>
        <end position="379"/>
    </location>
</feature>
<name>A0A9D2R9Q4_9FIRM</name>
<evidence type="ECO:0000256" key="5">
    <source>
        <dbReference type="ARBA" id="ARBA00023136"/>
    </source>
</evidence>
<comment type="caution">
    <text evidence="7">The sequence shown here is derived from an EMBL/GenBank/DDBJ whole genome shotgun (WGS) entry which is preliminary data.</text>
</comment>
<evidence type="ECO:0000256" key="3">
    <source>
        <dbReference type="ARBA" id="ARBA00022692"/>
    </source>
</evidence>
<dbReference type="PANTHER" id="PTHR30250:SF11">
    <property type="entry name" value="O-ANTIGEN TRANSPORTER-RELATED"/>
    <property type="match status" value="1"/>
</dbReference>
<dbReference type="InterPro" id="IPR050833">
    <property type="entry name" value="Poly_Biosynth_Transport"/>
</dbReference>
<keyword evidence="2" id="KW-1003">Cell membrane</keyword>
<evidence type="ECO:0000313" key="7">
    <source>
        <dbReference type="EMBL" id="HJD39371.1"/>
    </source>
</evidence>
<dbReference type="AlphaFoldDB" id="A0A9D2R9Q4"/>
<dbReference type="EMBL" id="DWUX01000091">
    <property type="protein sequence ID" value="HJD39371.1"/>
    <property type="molecule type" value="Genomic_DNA"/>
</dbReference>
<dbReference type="PANTHER" id="PTHR30250">
    <property type="entry name" value="PST FAMILY PREDICTED COLANIC ACID TRANSPORTER"/>
    <property type="match status" value="1"/>
</dbReference>
<keyword evidence="4 6" id="KW-1133">Transmembrane helix</keyword>
<feature type="transmembrane region" description="Helical" evidence="6">
    <location>
        <begin position="216"/>
        <end position="233"/>
    </location>
</feature>